<dbReference type="PROSITE" id="PS50893">
    <property type="entry name" value="ABC_TRANSPORTER_2"/>
    <property type="match status" value="1"/>
</dbReference>
<evidence type="ECO:0000313" key="4">
    <source>
        <dbReference type="EMBL" id="SOH92766.1"/>
    </source>
</evidence>
<keyword evidence="5" id="KW-1185">Reference proteome</keyword>
<proteinExistence type="predicted"/>
<dbReference type="PANTHER" id="PTHR46743">
    <property type="entry name" value="TEICHOIC ACIDS EXPORT ATP-BINDING PROTEIN TAGH"/>
    <property type="match status" value="1"/>
</dbReference>
<dbReference type="RefSeq" id="WP_097928330.1">
    <property type="nucleotide sequence ID" value="NZ_OCTN01000001.1"/>
</dbReference>
<dbReference type="OrthoDB" id="9778870at2"/>
<name>A0A2C9CMZ3_9RHOB</name>
<dbReference type="Proteomes" id="UP000220034">
    <property type="component" value="Unassembled WGS sequence"/>
</dbReference>
<dbReference type="Pfam" id="PF00005">
    <property type="entry name" value="ABC_tran"/>
    <property type="match status" value="1"/>
</dbReference>
<evidence type="ECO:0000313" key="5">
    <source>
        <dbReference type="Proteomes" id="UP000220034"/>
    </source>
</evidence>
<accession>A0A2C9CMZ3</accession>
<evidence type="ECO:0000259" key="3">
    <source>
        <dbReference type="PROSITE" id="PS50893"/>
    </source>
</evidence>
<dbReference type="InterPro" id="IPR027417">
    <property type="entry name" value="P-loop_NTPase"/>
</dbReference>
<organism evidence="4 5">
    <name type="scientific">Pontivivens marinum</name>
    <dbReference type="NCBI Taxonomy" id="1690039"/>
    <lineage>
        <taxon>Bacteria</taxon>
        <taxon>Pseudomonadati</taxon>
        <taxon>Pseudomonadota</taxon>
        <taxon>Alphaproteobacteria</taxon>
        <taxon>Rhodobacterales</taxon>
        <taxon>Paracoccaceae</taxon>
        <taxon>Pontivivens</taxon>
    </lineage>
</organism>
<dbReference type="InterPro" id="IPR003593">
    <property type="entry name" value="AAA+_ATPase"/>
</dbReference>
<dbReference type="EMBL" id="OCTN01000001">
    <property type="protein sequence ID" value="SOH92766.1"/>
    <property type="molecule type" value="Genomic_DNA"/>
</dbReference>
<dbReference type="SUPFAM" id="SSF52540">
    <property type="entry name" value="P-loop containing nucleoside triphosphate hydrolases"/>
    <property type="match status" value="1"/>
</dbReference>
<sequence>MIEFRNVSKSYWTGVRRKVILDQASFRIDLGQSLGILAPNGTGKTTLINMMAGITRPDEGFILRESRISFPMGFMGVVDPSLSGAENARFAGHFYGADPDYVEAFCRWMCNLEEYFEQPVSTYSSGMAGRLSLSLLLSLDFDIYLVDEGMPTMADAEFVRKAGEVFRERLKHATLVMVSHMPKQLEAYAQKAAILKNGRLKFYDTLEEAKQFYDYTR</sequence>
<keyword evidence="2 4" id="KW-0067">ATP-binding</keyword>
<dbReference type="PANTHER" id="PTHR46743:SF2">
    <property type="entry name" value="TEICHOIC ACIDS EXPORT ATP-BINDING PROTEIN TAGH"/>
    <property type="match status" value="1"/>
</dbReference>
<keyword evidence="1" id="KW-0547">Nucleotide-binding</keyword>
<gene>
    <name evidence="4" type="ORF">SAMN06273572_101614</name>
</gene>
<evidence type="ECO:0000256" key="1">
    <source>
        <dbReference type="ARBA" id="ARBA00022741"/>
    </source>
</evidence>
<dbReference type="GO" id="GO:0016887">
    <property type="term" value="F:ATP hydrolysis activity"/>
    <property type="evidence" value="ECO:0007669"/>
    <property type="project" value="InterPro"/>
</dbReference>
<dbReference type="AlphaFoldDB" id="A0A2C9CMZ3"/>
<dbReference type="SMART" id="SM00382">
    <property type="entry name" value="AAA"/>
    <property type="match status" value="1"/>
</dbReference>
<reference evidence="5" key="1">
    <citation type="submission" date="2017-09" db="EMBL/GenBank/DDBJ databases">
        <authorList>
            <person name="Varghese N."/>
            <person name="Submissions S."/>
        </authorList>
    </citation>
    <scope>NUCLEOTIDE SEQUENCE [LARGE SCALE GENOMIC DNA]</scope>
    <source>
        <strain evidence="5">C7</strain>
    </source>
</reference>
<dbReference type="GO" id="GO:0005524">
    <property type="term" value="F:ATP binding"/>
    <property type="evidence" value="ECO:0007669"/>
    <property type="project" value="UniProtKB-KW"/>
</dbReference>
<dbReference type="Gene3D" id="3.40.50.300">
    <property type="entry name" value="P-loop containing nucleotide triphosphate hydrolases"/>
    <property type="match status" value="1"/>
</dbReference>
<feature type="domain" description="ABC transporter" evidence="3">
    <location>
        <begin position="2"/>
        <end position="213"/>
    </location>
</feature>
<evidence type="ECO:0000256" key="2">
    <source>
        <dbReference type="ARBA" id="ARBA00022840"/>
    </source>
</evidence>
<dbReference type="InterPro" id="IPR003439">
    <property type="entry name" value="ABC_transporter-like_ATP-bd"/>
</dbReference>
<protein>
    <submittedName>
        <fullName evidence="4">Capsular polysaccharide transport system ATP-binding protein</fullName>
    </submittedName>
</protein>
<dbReference type="InterPro" id="IPR050683">
    <property type="entry name" value="Bact_Polysacc_Export_ATP-bd"/>
</dbReference>